<reference evidence="8" key="1">
    <citation type="submission" date="2022-03" db="EMBL/GenBank/DDBJ databases">
        <title>Description of Abyssus ytuae gen. nov., sp. nov., a novel member of the family Flavobacteriaceae isolated from the sediment of Mariana Trench.</title>
        <authorList>
            <person name="Zhang J."/>
            <person name="Xu X."/>
        </authorList>
    </citation>
    <scope>NUCLEOTIDE SEQUENCE</scope>
    <source>
        <strain evidence="8">MT3330</strain>
    </source>
</reference>
<dbReference type="KEGG" id="fbm:MQE35_02235"/>
<dbReference type="AlphaFoldDB" id="A0A9E7D2G0"/>
<dbReference type="EMBL" id="CP094358">
    <property type="protein sequence ID" value="UOB18128.1"/>
    <property type="molecule type" value="Genomic_DNA"/>
</dbReference>
<evidence type="ECO:0000256" key="2">
    <source>
        <dbReference type="ARBA" id="ARBA00007613"/>
    </source>
</evidence>
<dbReference type="GO" id="GO:0009279">
    <property type="term" value="C:cell outer membrane"/>
    <property type="evidence" value="ECO:0007669"/>
    <property type="project" value="UniProtKB-SubCell"/>
</dbReference>
<evidence type="ECO:0000256" key="3">
    <source>
        <dbReference type="ARBA" id="ARBA00022448"/>
    </source>
</evidence>
<protein>
    <submittedName>
        <fullName evidence="8">TolC family protein</fullName>
    </submittedName>
</protein>
<accession>A0A9E7D2G0</accession>
<dbReference type="SUPFAM" id="SSF56954">
    <property type="entry name" value="Outer membrane efflux proteins (OEP)"/>
    <property type="match status" value="1"/>
</dbReference>
<comment type="subcellular location">
    <subcellularLocation>
        <location evidence="1">Cell outer membrane</location>
    </subcellularLocation>
</comment>
<dbReference type="GO" id="GO:0015562">
    <property type="term" value="F:efflux transmembrane transporter activity"/>
    <property type="evidence" value="ECO:0007669"/>
    <property type="project" value="InterPro"/>
</dbReference>
<evidence type="ECO:0000256" key="5">
    <source>
        <dbReference type="ARBA" id="ARBA00022692"/>
    </source>
</evidence>
<dbReference type="GO" id="GO:1990281">
    <property type="term" value="C:efflux pump complex"/>
    <property type="evidence" value="ECO:0007669"/>
    <property type="project" value="TreeGrafter"/>
</dbReference>
<sequence>MVQNSIKNIIPVLFQLAVTIVKAQQMPSIVQLNNVEEAIEYAINNNADLKIQHLNREKSNANYKASLSHWYPVVSGSFTGQENLSLGTTVLPGEIFGKPGETIEARFGKKYNYNAGLNASMSLWDWSAIMKSRIADNEIKIAGAQEEAYKQTLTEQVILHYYLCLIFKWAIQIGVTDYETVADILKITQEKFNQGLVNKIEINSAEINLNNIEQNLIKNTHLLEDYKFKLQILLGLPFTTIIEFNEDIKFSNPGIDYSGELSFDKNLQLYELQVRKSNLDVKFHKSLFYPELSLGSYIGKQQFRDDFGLSFSSGSWKNLSNISLKLSIPVFTGFANKHQLKASKINERIAEETFYNEEQKSIINDELLLQEYESSLQISEVAYKNFLLADDNVKLSFQKYEQGIIGLEMYLKLFDDYLTAENNYLNTLSNLYGYYATLQSRNK</sequence>
<evidence type="ECO:0000313" key="9">
    <source>
        <dbReference type="Proteomes" id="UP000831290"/>
    </source>
</evidence>
<keyword evidence="3" id="KW-0813">Transport</keyword>
<dbReference type="RefSeq" id="WP_255844111.1">
    <property type="nucleotide sequence ID" value="NZ_CP094358.1"/>
</dbReference>
<proteinExistence type="inferred from homology"/>
<keyword evidence="7" id="KW-0998">Cell outer membrane</keyword>
<evidence type="ECO:0000313" key="8">
    <source>
        <dbReference type="EMBL" id="UOB18128.1"/>
    </source>
</evidence>
<evidence type="ECO:0000256" key="7">
    <source>
        <dbReference type="ARBA" id="ARBA00023237"/>
    </source>
</evidence>
<dbReference type="InterPro" id="IPR051906">
    <property type="entry name" value="TolC-like"/>
</dbReference>
<keyword evidence="4" id="KW-1134">Transmembrane beta strand</keyword>
<name>A0A9E7D2G0_9FLAO</name>
<keyword evidence="5" id="KW-0812">Transmembrane</keyword>
<comment type="similarity">
    <text evidence="2">Belongs to the outer membrane factor (OMF) (TC 1.B.17) family.</text>
</comment>
<gene>
    <name evidence="8" type="ORF">MQE35_02235</name>
</gene>
<dbReference type="InterPro" id="IPR003423">
    <property type="entry name" value="OMP_efflux"/>
</dbReference>
<evidence type="ECO:0000256" key="1">
    <source>
        <dbReference type="ARBA" id="ARBA00004442"/>
    </source>
</evidence>
<keyword evidence="9" id="KW-1185">Reference proteome</keyword>
<dbReference type="Gene3D" id="1.20.1600.10">
    <property type="entry name" value="Outer membrane efflux proteins (OEP)"/>
    <property type="match status" value="1"/>
</dbReference>
<dbReference type="PANTHER" id="PTHR30026">
    <property type="entry name" value="OUTER MEMBRANE PROTEIN TOLC"/>
    <property type="match status" value="1"/>
</dbReference>
<evidence type="ECO:0000256" key="6">
    <source>
        <dbReference type="ARBA" id="ARBA00023136"/>
    </source>
</evidence>
<dbReference type="Proteomes" id="UP000831290">
    <property type="component" value="Chromosome"/>
</dbReference>
<evidence type="ECO:0000256" key="4">
    <source>
        <dbReference type="ARBA" id="ARBA00022452"/>
    </source>
</evidence>
<dbReference type="PANTHER" id="PTHR30026:SF20">
    <property type="entry name" value="OUTER MEMBRANE PROTEIN TOLC"/>
    <property type="match status" value="1"/>
</dbReference>
<keyword evidence="6" id="KW-0472">Membrane</keyword>
<dbReference type="Pfam" id="PF02321">
    <property type="entry name" value="OEP"/>
    <property type="match status" value="1"/>
</dbReference>
<organism evidence="8 9">
    <name type="scientific">Abyssalbus ytuae</name>
    <dbReference type="NCBI Taxonomy" id="2926907"/>
    <lineage>
        <taxon>Bacteria</taxon>
        <taxon>Pseudomonadati</taxon>
        <taxon>Bacteroidota</taxon>
        <taxon>Flavobacteriia</taxon>
        <taxon>Flavobacteriales</taxon>
        <taxon>Flavobacteriaceae</taxon>
        <taxon>Abyssalbus</taxon>
    </lineage>
</organism>
<dbReference type="GO" id="GO:0015288">
    <property type="term" value="F:porin activity"/>
    <property type="evidence" value="ECO:0007669"/>
    <property type="project" value="TreeGrafter"/>
</dbReference>